<evidence type="ECO:0000256" key="8">
    <source>
        <dbReference type="ARBA" id="ARBA00023242"/>
    </source>
</evidence>
<dbReference type="InterPro" id="IPR038506">
    <property type="entry name" value="GLE1-like_sf"/>
</dbReference>
<comment type="subcellular location">
    <subcellularLocation>
        <location evidence="1">Nucleus</location>
        <location evidence="1">Nuclear pore complex</location>
    </subcellularLocation>
</comment>
<organism evidence="13 14">
    <name type="scientific">Cronartium quercuum f. sp. fusiforme G11</name>
    <dbReference type="NCBI Taxonomy" id="708437"/>
    <lineage>
        <taxon>Eukaryota</taxon>
        <taxon>Fungi</taxon>
        <taxon>Dikarya</taxon>
        <taxon>Basidiomycota</taxon>
        <taxon>Pucciniomycotina</taxon>
        <taxon>Pucciniomycetes</taxon>
        <taxon>Pucciniales</taxon>
        <taxon>Coleosporiaceae</taxon>
        <taxon>Cronartium</taxon>
    </lineage>
</organism>
<dbReference type="InterPro" id="IPR012476">
    <property type="entry name" value="GLE1"/>
</dbReference>
<dbReference type="Gene3D" id="1.25.40.510">
    <property type="entry name" value="GLE1-like"/>
    <property type="match status" value="1"/>
</dbReference>
<evidence type="ECO:0000256" key="3">
    <source>
        <dbReference type="ARBA" id="ARBA00022448"/>
    </source>
</evidence>
<proteinExistence type="inferred from homology"/>
<dbReference type="GO" id="GO:0031369">
    <property type="term" value="F:translation initiation factor binding"/>
    <property type="evidence" value="ECO:0007669"/>
    <property type="project" value="TreeGrafter"/>
</dbReference>
<feature type="coiled-coil region" evidence="11">
    <location>
        <begin position="286"/>
        <end position="388"/>
    </location>
</feature>
<dbReference type="AlphaFoldDB" id="A0A9P6NM85"/>
<keyword evidence="4" id="KW-0509">mRNA transport</keyword>
<name>A0A9P6NM85_9BASI</name>
<keyword evidence="14" id="KW-1185">Reference proteome</keyword>
<evidence type="ECO:0000313" key="14">
    <source>
        <dbReference type="Proteomes" id="UP000886653"/>
    </source>
</evidence>
<dbReference type="GO" id="GO:0005737">
    <property type="term" value="C:cytoplasm"/>
    <property type="evidence" value="ECO:0007669"/>
    <property type="project" value="TreeGrafter"/>
</dbReference>
<keyword evidence="3" id="KW-0813">Transport</keyword>
<dbReference type="GO" id="GO:0000822">
    <property type="term" value="F:inositol hexakisphosphate binding"/>
    <property type="evidence" value="ECO:0007669"/>
    <property type="project" value="TreeGrafter"/>
</dbReference>
<evidence type="ECO:0000256" key="1">
    <source>
        <dbReference type="ARBA" id="ARBA00004567"/>
    </source>
</evidence>
<keyword evidence="11" id="KW-0175">Coiled coil</keyword>
<evidence type="ECO:0000256" key="7">
    <source>
        <dbReference type="ARBA" id="ARBA00023132"/>
    </source>
</evidence>
<dbReference type="Proteomes" id="UP000886653">
    <property type="component" value="Unassembled WGS sequence"/>
</dbReference>
<evidence type="ECO:0000256" key="5">
    <source>
        <dbReference type="ARBA" id="ARBA00022927"/>
    </source>
</evidence>
<sequence>MKFRVPDTSDEDSASDEQLSRPHVEPSFVKSPFNDRFSQSERSPAKKPPRSQTLTDPSLKSSGVLSQSLNQNSLRRSTLGSKLGSSQLGRKTKYNGPYCAASPVPRNDHTPSPFANPPVRPKSASNTLGSSLRIRLEDLSASSEEEEEEDDDAIDSEEEQWPIRRRRRLIEDEEAEEQEDVQQPNGPTYLVPDDDALQVWDQQGRQSTYQLSMRKALERRKHFEQIHARTLATARESHQREHAKNMNELSEILNRIGLDKEREVRLIAEGFEKREQLRAKAFEAMIAEAEKIEAEEALRLARLKQEEAARKADLERQEAQKKSELEERKRKAVELKLQQEQQRQAQEAKKKKEADLIRETEAQTCHELKIVKDNYDKWNHAMQQIKQNVLPAVSSNESYKSLCRQAKRKITPKVGQLTMSSKKIENVIMELGDVLQQTKAENRDVYIWSCNHLAKALIKQAETEVTAKLGTVYPLARVVIGLILVGYVELGDVLMARMVKKCYFVAAYRPLPLPGQSKEDYRKQLGYLPETAQEETSVQHGTRMAGILALYAALCQTDPLDVVPSLRGQVTPEQVKRIPPQLRLDSCWTWFSHILKLPIVQFQSTPKLLSTFIEVAGERMHQVYGRQWLKLMAVLLVEGIRKQKASFDWDNCKPTIVQLEAILEDIERKGRHKPSEGRSYVVDRF</sequence>
<feature type="compositionally biased region" description="Acidic residues" evidence="12">
    <location>
        <begin position="143"/>
        <end position="160"/>
    </location>
</feature>
<dbReference type="EMBL" id="MU167258">
    <property type="protein sequence ID" value="KAG0146613.1"/>
    <property type="molecule type" value="Genomic_DNA"/>
</dbReference>
<dbReference type="GO" id="GO:0044614">
    <property type="term" value="C:nuclear pore cytoplasmic filaments"/>
    <property type="evidence" value="ECO:0007669"/>
    <property type="project" value="TreeGrafter"/>
</dbReference>
<keyword evidence="7" id="KW-0906">Nuclear pore complex</keyword>
<dbReference type="GO" id="GO:0016973">
    <property type="term" value="P:poly(A)+ mRNA export from nucleus"/>
    <property type="evidence" value="ECO:0007669"/>
    <property type="project" value="InterPro"/>
</dbReference>
<accession>A0A9P6NM85</accession>
<feature type="compositionally biased region" description="Acidic residues" evidence="12">
    <location>
        <begin position="171"/>
        <end position="180"/>
    </location>
</feature>
<evidence type="ECO:0000256" key="10">
    <source>
        <dbReference type="ARBA" id="ARBA00029983"/>
    </source>
</evidence>
<evidence type="ECO:0000256" key="4">
    <source>
        <dbReference type="ARBA" id="ARBA00022816"/>
    </source>
</evidence>
<feature type="region of interest" description="Disordered" evidence="12">
    <location>
        <begin position="1"/>
        <end position="187"/>
    </location>
</feature>
<dbReference type="PANTHER" id="PTHR12960:SF0">
    <property type="entry name" value="MRNA EXPORT FACTOR GLE1"/>
    <property type="match status" value="1"/>
</dbReference>
<evidence type="ECO:0000313" key="13">
    <source>
        <dbReference type="EMBL" id="KAG0146613.1"/>
    </source>
</evidence>
<evidence type="ECO:0000256" key="12">
    <source>
        <dbReference type="SAM" id="MobiDB-lite"/>
    </source>
</evidence>
<protein>
    <recommendedName>
        <fullName evidence="9">mRNA export factor GLE1</fullName>
    </recommendedName>
    <alternativeName>
        <fullName evidence="10">Nucleoporin GLE1</fullName>
    </alternativeName>
</protein>
<keyword evidence="6" id="KW-0811">Translocation</keyword>
<dbReference type="Pfam" id="PF07817">
    <property type="entry name" value="GLE1"/>
    <property type="match status" value="1"/>
</dbReference>
<comment type="caution">
    <text evidence="13">The sequence shown here is derived from an EMBL/GenBank/DDBJ whole genome shotgun (WGS) entry which is preliminary data.</text>
</comment>
<dbReference type="OrthoDB" id="420884at2759"/>
<gene>
    <name evidence="13" type="ORF">CROQUDRAFT_671026</name>
</gene>
<keyword evidence="5" id="KW-0653">Protein transport</keyword>
<evidence type="ECO:0000256" key="11">
    <source>
        <dbReference type="SAM" id="Coils"/>
    </source>
</evidence>
<dbReference type="GO" id="GO:0005543">
    <property type="term" value="F:phospholipid binding"/>
    <property type="evidence" value="ECO:0007669"/>
    <property type="project" value="TreeGrafter"/>
</dbReference>
<keyword evidence="8" id="KW-0539">Nucleus</keyword>
<comment type="similarity">
    <text evidence="2">Belongs to the GLE1 family.</text>
</comment>
<feature type="compositionally biased region" description="Polar residues" evidence="12">
    <location>
        <begin position="50"/>
        <end position="89"/>
    </location>
</feature>
<evidence type="ECO:0000256" key="9">
    <source>
        <dbReference type="ARBA" id="ARBA00026227"/>
    </source>
</evidence>
<reference evidence="13" key="1">
    <citation type="submission" date="2013-11" db="EMBL/GenBank/DDBJ databases">
        <title>Genome sequence of the fusiform rust pathogen reveals effectors for host alternation and coevolution with pine.</title>
        <authorList>
            <consortium name="DOE Joint Genome Institute"/>
            <person name="Smith K."/>
            <person name="Pendleton A."/>
            <person name="Kubisiak T."/>
            <person name="Anderson C."/>
            <person name="Salamov A."/>
            <person name="Aerts A."/>
            <person name="Riley R."/>
            <person name="Clum A."/>
            <person name="Lindquist E."/>
            <person name="Ence D."/>
            <person name="Campbell M."/>
            <person name="Kronenberg Z."/>
            <person name="Feau N."/>
            <person name="Dhillon B."/>
            <person name="Hamelin R."/>
            <person name="Burleigh J."/>
            <person name="Smith J."/>
            <person name="Yandell M."/>
            <person name="Nelson C."/>
            <person name="Grigoriev I."/>
            <person name="Davis J."/>
        </authorList>
    </citation>
    <scope>NUCLEOTIDE SEQUENCE</scope>
    <source>
        <strain evidence="13">G11</strain>
    </source>
</reference>
<evidence type="ECO:0000256" key="6">
    <source>
        <dbReference type="ARBA" id="ARBA00023010"/>
    </source>
</evidence>
<dbReference type="GO" id="GO:0015031">
    <property type="term" value="P:protein transport"/>
    <property type="evidence" value="ECO:0007669"/>
    <property type="project" value="UniProtKB-KW"/>
</dbReference>
<dbReference type="PANTHER" id="PTHR12960">
    <property type="entry name" value="GLE-1-RELATED"/>
    <property type="match status" value="1"/>
</dbReference>
<evidence type="ECO:0000256" key="2">
    <source>
        <dbReference type="ARBA" id="ARBA00011056"/>
    </source>
</evidence>